<comment type="cofactor">
    <cofactor evidence="12 13">
        <name>Mg(2+)</name>
        <dbReference type="ChEBI" id="CHEBI:18420"/>
    </cofactor>
    <cofactor evidence="12 13">
        <name>Mn(2+)</name>
        <dbReference type="ChEBI" id="CHEBI:29035"/>
    </cofactor>
    <text evidence="12 13">Binds 2 divalent metal cations per subunit. Magnesium or manganese.</text>
</comment>
<reference evidence="27" key="12">
    <citation type="submission" date="2024-03" db="EMBL/GenBank/DDBJ databases">
        <title>Epithelial relay of microbial signals coordinates intestinal macrophage supported barrier repair.</title>
        <authorList>
            <person name="Tsai M.T."/>
        </authorList>
    </citation>
    <scope>NUCLEOTIDE SEQUENCE</scope>
    <source>
        <strain evidence="27">MS 21-1</strain>
    </source>
</reference>
<dbReference type="PANTHER" id="PTHR21327:SF38">
    <property type="entry name" value="3,4-DIHYDROXY-2-BUTANONE 4-PHOSPHATE SYNTHASE"/>
    <property type="match status" value="1"/>
</dbReference>
<dbReference type="Proteomes" id="UP000271008">
    <property type="component" value="Unassembled WGS sequence"/>
</dbReference>
<dbReference type="UniPathway" id="UPA00275">
    <property type="reaction ID" value="UER00399"/>
</dbReference>
<evidence type="ECO:0000313" key="34">
    <source>
        <dbReference type="Proteomes" id="UP000472856"/>
    </source>
</evidence>
<gene>
    <name evidence="12 16" type="primary">ribB</name>
    <name evidence="18" type="ORF">DNX30_09740</name>
    <name evidence="22" type="ORF">DU321_14465</name>
    <name evidence="21" type="ORF">EIA08_17220</name>
    <name evidence="19" type="ORF">G5603_14670</name>
    <name evidence="14" type="ORF">HEP34_000081</name>
    <name evidence="15" type="ORF">HL563_12655</name>
    <name evidence="16" type="ORF">HL601_12020</name>
    <name evidence="20" type="ORF">HVW04_18815</name>
    <name evidence="26" type="ORF">NCTC10974_00872</name>
    <name evidence="24" type="ORF">NCTC11112_00681</name>
    <name evidence="23" type="ORF">NCTC7928_02184</name>
    <name evidence="25" type="ORF">NCTC9075_01052</name>
    <name evidence="17" type="ORF">QO046_12195</name>
    <name evidence="27" type="ORF">V9Z47_03710</name>
</gene>
<evidence type="ECO:0000313" key="19">
    <source>
        <dbReference type="EMBL" id="NGE89429.1"/>
    </source>
</evidence>
<dbReference type="RefSeq" id="WP_001076993.1">
    <property type="nucleotide sequence ID" value="NZ_AP021935.1"/>
</dbReference>
<reference evidence="21 31" key="5">
    <citation type="submission" date="2018-11" db="EMBL/GenBank/DDBJ databases">
        <title>Enterobacteriaceae from Patient.</title>
        <authorList>
            <person name="Shen C."/>
            <person name="Yang Y."/>
            <person name="Tian G."/>
        </authorList>
    </citation>
    <scope>NUCLEOTIDE SEQUENCE [LARGE SCALE GENOMIC DNA]</scope>
    <source>
        <strain evidence="21 31">GBGD28</strain>
    </source>
</reference>
<accession>A0A023LJQ5</accession>
<evidence type="ECO:0000256" key="2">
    <source>
        <dbReference type="ARBA" id="ARBA00004904"/>
    </source>
</evidence>
<dbReference type="SUPFAM" id="SSF55821">
    <property type="entry name" value="YrdC/RibB"/>
    <property type="match status" value="1"/>
</dbReference>
<evidence type="ECO:0000313" key="29">
    <source>
        <dbReference type="Proteomes" id="UP000254817"/>
    </source>
</evidence>
<comment type="subunit">
    <text evidence="3 12 13">Homodimer.</text>
</comment>
<dbReference type="Proteomes" id="UP001383096">
    <property type="component" value="Chromosome"/>
</dbReference>
<reference evidence="19 34" key="8">
    <citation type="submission" date="2020-02" db="EMBL/GenBank/DDBJ databases">
        <title>WGS of Carbapenem-Resistant Enterobacteriaceae.</title>
        <authorList>
            <person name="Tokajian S."/>
            <person name="El Chaar M."/>
            <person name="El Khoury M."/>
        </authorList>
    </citation>
    <scope>NUCLEOTIDE SEQUENCE [LARGE SCALE GENOMIC DNA]</scope>
    <source>
        <strain evidence="19 34">ECM_75</strain>
    </source>
</reference>
<evidence type="ECO:0000313" key="27">
    <source>
        <dbReference type="EMBL" id="WWX72193.1"/>
    </source>
</evidence>
<dbReference type="Proteomes" id="UP000254877">
    <property type="component" value="Unassembled WGS sequence"/>
</dbReference>
<dbReference type="GO" id="GO:0000287">
    <property type="term" value="F:magnesium ion binding"/>
    <property type="evidence" value="ECO:0007669"/>
    <property type="project" value="UniProtKB-UniRule"/>
</dbReference>
<dbReference type="Proteomes" id="UP000254817">
    <property type="component" value="Unassembled WGS sequence"/>
</dbReference>
<dbReference type="InterPro" id="IPR000422">
    <property type="entry name" value="DHBP_synthase_RibB"/>
</dbReference>
<dbReference type="AlphaFoldDB" id="A0A023LJQ5"/>
<dbReference type="EMBL" id="CAADJZ010000001">
    <property type="protein sequence ID" value="VFT67427.1"/>
    <property type="molecule type" value="Genomic_DNA"/>
</dbReference>
<dbReference type="NCBIfam" id="TIGR00506">
    <property type="entry name" value="ribB"/>
    <property type="match status" value="1"/>
</dbReference>
<dbReference type="EMBL" id="DABGZR010000010">
    <property type="protein sequence ID" value="HAJ0996334.1"/>
    <property type="molecule type" value="Genomic_DNA"/>
</dbReference>
<evidence type="ECO:0000313" key="21">
    <source>
        <dbReference type="EMBL" id="RRD74127.1"/>
    </source>
</evidence>
<dbReference type="EMBL" id="RTJF01000008">
    <property type="protein sequence ID" value="MJL93040.1"/>
    <property type="molecule type" value="Genomic_DNA"/>
</dbReference>
<name>A0A023LJQ5_ECOLX</name>
<evidence type="ECO:0000313" key="15">
    <source>
        <dbReference type="EMBL" id="HAJ0834585.1"/>
    </source>
</evidence>
<dbReference type="Proteomes" id="UP000272662">
    <property type="component" value="Unassembled WGS sequence"/>
</dbReference>
<evidence type="ECO:0000313" key="30">
    <source>
        <dbReference type="Proteomes" id="UP000254877"/>
    </source>
</evidence>
<dbReference type="EMBL" id="CP057975">
    <property type="protein sequence ID" value="QMP46788.1"/>
    <property type="molecule type" value="Genomic_DNA"/>
</dbReference>
<keyword evidence="6 12" id="KW-0686">Riboflavin biosynthesis</keyword>
<dbReference type="EMBL" id="DABGYN010000013">
    <property type="protein sequence ID" value="HAJ0834585.1"/>
    <property type="molecule type" value="Genomic_DNA"/>
</dbReference>
<evidence type="ECO:0000256" key="13">
    <source>
        <dbReference type="RuleBase" id="RU003843"/>
    </source>
</evidence>
<evidence type="ECO:0000313" key="31">
    <source>
        <dbReference type="Proteomes" id="UP000271008"/>
    </source>
</evidence>
<dbReference type="Pfam" id="PF00926">
    <property type="entry name" value="DHBP_synthase"/>
    <property type="match status" value="1"/>
</dbReference>
<dbReference type="OMA" id="DAGGLIC"/>
<comment type="catalytic activity">
    <reaction evidence="12 13">
        <text>D-ribulose 5-phosphate = (2S)-2-hydroxy-3-oxobutyl phosphate + formate + H(+)</text>
        <dbReference type="Rhea" id="RHEA:18457"/>
        <dbReference type="ChEBI" id="CHEBI:15378"/>
        <dbReference type="ChEBI" id="CHEBI:15740"/>
        <dbReference type="ChEBI" id="CHEBI:58121"/>
        <dbReference type="ChEBI" id="CHEBI:58830"/>
        <dbReference type="EC" id="4.1.99.12"/>
    </reaction>
</comment>
<comment type="similarity">
    <text evidence="11 12 13">Belongs to the DHBP synthase family.</text>
</comment>
<dbReference type="Proteomes" id="UP000254181">
    <property type="component" value="Unassembled WGS sequence"/>
</dbReference>
<dbReference type="Gene3D" id="3.90.870.10">
    <property type="entry name" value="DHBP synthase"/>
    <property type="match status" value="1"/>
</dbReference>
<reference evidence="26 33" key="6">
    <citation type="submission" date="2019-03" db="EMBL/GenBank/DDBJ databases">
        <authorList>
            <consortium name="Pathogen Informatics"/>
        </authorList>
    </citation>
    <scope>NUCLEOTIDE SEQUENCE [LARGE SCALE GENOMIC DNA]</scope>
    <source>
        <strain evidence="26 33">NCTC10974</strain>
    </source>
</reference>
<organism evidence="16">
    <name type="scientific">Escherichia coli</name>
    <dbReference type="NCBI Taxonomy" id="562"/>
    <lineage>
        <taxon>Bacteria</taxon>
        <taxon>Pseudomonadati</taxon>
        <taxon>Pseudomonadota</taxon>
        <taxon>Gammaproteobacteria</taxon>
        <taxon>Enterobacterales</taxon>
        <taxon>Enterobacteriaceae</taxon>
        <taxon>Escherichia</taxon>
    </lineage>
</organism>
<reference evidence="20 35" key="10">
    <citation type="submission" date="2020-06" db="EMBL/GenBank/DDBJ databases">
        <title>REHAB project genomes.</title>
        <authorList>
            <person name="Shaw L.P."/>
        </authorList>
    </citation>
    <scope>NUCLEOTIDE SEQUENCE [LARGE SCALE GENOMIC DNA]</scope>
    <source>
        <strain evidence="20 35">RHB07-C04</strain>
    </source>
</reference>
<comment type="pathway">
    <text evidence="2 12 13">Cofactor biosynthesis; riboflavin biosynthesis; 2-hydroxy-3-oxobutyl phosphate from D-ribulose 5-phosphate: step 1/1.</text>
</comment>
<evidence type="ECO:0000256" key="6">
    <source>
        <dbReference type="ARBA" id="ARBA00022619"/>
    </source>
</evidence>
<dbReference type="Proteomes" id="UP000472856">
    <property type="component" value="Unassembled WGS sequence"/>
</dbReference>
<evidence type="ECO:0000313" key="23">
    <source>
        <dbReference type="EMBL" id="STF41580.1"/>
    </source>
</evidence>
<reference evidence="18" key="3">
    <citation type="submission" date="2018-06" db="EMBL/GenBank/DDBJ databases">
        <authorList>
            <person name="Ashton P.M."/>
            <person name="Dallman T."/>
            <person name="Nair S."/>
            <person name="De Pinna E."/>
            <person name="Peters T."/>
            <person name="Grant K."/>
        </authorList>
    </citation>
    <scope>NUCLEOTIDE SEQUENCE [LARGE SCALE GENOMIC DNA]</scope>
    <source>
        <strain evidence="18">462023</strain>
    </source>
</reference>
<evidence type="ECO:0000256" key="1">
    <source>
        <dbReference type="ARBA" id="ARBA00002284"/>
    </source>
</evidence>
<dbReference type="HAMAP" id="MF_00180">
    <property type="entry name" value="RibB"/>
    <property type="match status" value="1"/>
</dbReference>
<reference evidence="16" key="7">
    <citation type="submission" date="2019-09" db="EMBL/GenBank/DDBJ databases">
        <authorList>
            <consortium name="NCBI Pathogen Detection Project"/>
        </authorList>
    </citation>
    <scope>NUCLEOTIDE SEQUENCE</scope>
    <source>
        <strain evidence="16">EC00605</strain>
        <strain evidence="15">EC00618</strain>
    </source>
</reference>
<dbReference type="EMBL" id="UGAB01000002">
    <property type="protein sequence ID" value="STF41580.1"/>
    <property type="molecule type" value="Genomic_DNA"/>
</dbReference>
<dbReference type="Proteomes" id="UP000519182">
    <property type="component" value="Unassembled WGS sequence"/>
</dbReference>
<evidence type="ECO:0000256" key="11">
    <source>
        <dbReference type="ARBA" id="ARBA00060730"/>
    </source>
</evidence>
<evidence type="ECO:0000313" key="25">
    <source>
        <dbReference type="EMBL" id="STP17622.1"/>
    </source>
</evidence>
<protein>
    <recommendedName>
        <fullName evidence="5 12">3,4-dihydroxy-2-butanone 4-phosphate synthase</fullName>
        <shortName evidence="12 13">DHBP synthase</shortName>
        <ecNumber evidence="4 12">4.1.99.12</ecNumber>
    </recommendedName>
</protein>
<evidence type="ECO:0000313" key="20">
    <source>
        <dbReference type="EMBL" id="QMP46788.1"/>
    </source>
</evidence>
<dbReference type="EMBL" id="JAAJRI010000010">
    <property type="protein sequence ID" value="NGE89429.1"/>
    <property type="molecule type" value="Genomic_DNA"/>
</dbReference>
<dbReference type="FunFam" id="3.90.870.10:FF:000002">
    <property type="entry name" value="3,4-dihydroxy-2-butanone 4-phosphate synthase"/>
    <property type="match status" value="1"/>
</dbReference>
<dbReference type="EC" id="4.1.99.12" evidence="4 12"/>
<evidence type="ECO:0000256" key="8">
    <source>
        <dbReference type="ARBA" id="ARBA00022842"/>
    </source>
</evidence>
<feature type="binding site" evidence="12">
    <location>
        <position position="42"/>
    </location>
    <ligand>
        <name>D-ribulose 5-phosphate</name>
        <dbReference type="ChEBI" id="CHEBI:58121"/>
    </ligand>
</feature>
<keyword evidence="7 12" id="KW-0479">Metal-binding</keyword>
<feature type="binding site" evidence="12">
    <location>
        <position position="38"/>
    </location>
    <ligand>
        <name>Mg(2+)</name>
        <dbReference type="ChEBI" id="CHEBI:18420"/>
        <label>1</label>
    </ligand>
</feature>
<dbReference type="GO" id="GO:0030145">
    <property type="term" value="F:manganese ion binding"/>
    <property type="evidence" value="ECO:0007669"/>
    <property type="project" value="UniProtKB-UniRule"/>
</dbReference>
<dbReference type="EMBL" id="UGAW01000001">
    <property type="protein sequence ID" value="STG50281.1"/>
    <property type="molecule type" value="Genomic_DNA"/>
</dbReference>
<evidence type="ECO:0000256" key="10">
    <source>
        <dbReference type="ARBA" id="ARBA00023239"/>
    </source>
</evidence>
<evidence type="ECO:0000313" key="35">
    <source>
        <dbReference type="Proteomes" id="UP000514715"/>
    </source>
</evidence>
<reference evidence="17" key="11">
    <citation type="submission" date="2023-05" db="EMBL/GenBank/DDBJ databases">
        <title>Efficient inhibition of multidrug-resistant Escherichia coli by a new antibiotic combination.</title>
        <authorList>
            <person name="Lin T."/>
        </authorList>
    </citation>
    <scope>NUCLEOTIDE SEQUENCE</scope>
    <source>
        <strain evidence="17">YmmD45</strain>
    </source>
</reference>
<evidence type="ECO:0000313" key="14">
    <source>
        <dbReference type="EMBL" id="EFM1443818.1"/>
    </source>
</evidence>
<dbReference type="Proteomes" id="UP000514715">
    <property type="component" value="Chromosome"/>
</dbReference>
<dbReference type="GO" id="GO:0008686">
    <property type="term" value="F:3,4-dihydroxy-2-butanone-4-phosphate synthase activity"/>
    <property type="evidence" value="ECO:0007669"/>
    <property type="project" value="UniProtKB-UniRule"/>
</dbReference>
<evidence type="ECO:0000313" key="16">
    <source>
        <dbReference type="EMBL" id="HAJ0996334.1"/>
    </source>
</evidence>
<dbReference type="EMBL" id="UGEM01000004">
    <property type="protein sequence ID" value="STP17622.1"/>
    <property type="molecule type" value="Genomic_DNA"/>
</dbReference>
<evidence type="ECO:0000313" key="28">
    <source>
        <dbReference type="Proteomes" id="UP000254181"/>
    </source>
</evidence>
<dbReference type="Proteomes" id="UP001223829">
    <property type="component" value="Unassembled WGS sequence"/>
</dbReference>
<dbReference type="GO" id="GO:0005829">
    <property type="term" value="C:cytosol"/>
    <property type="evidence" value="ECO:0007669"/>
    <property type="project" value="TreeGrafter"/>
</dbReference>
<dbReference type="EMBL" id="JASMQD010000001">
    <property type="protein sequence ID" value="MDK2695139.1"/>
    <property type="molecule type" value="Genomic_DNA"/>
</dbReference>
<evidence type="ECO:0000313" key="22">
    <source>
        <dbReference type="EMBL" id="RRL46395.1"/>
    </source>
</evidence>
<reference evidence="16" key="1">
    <citation type="journal article" date="2018" name="Genome Biol.">
        <title>SKESA: strategic k-mer extension for scrupulous assemblies.</title>
        <authorList>
            <person name="Souvorov A."/>
            <person name="Agarwala R."/>
            <person name="Lipman D.J."/>
        </authorList>
    </citation>
    <scope>NUCLEOTIDE SEQUENCE [LARGE SCALE GENOMIC DNA]</scope>
    <source>
        <strain evidence="16">EC00605</strain>
        <strain evidence="15">EC00618</strain>
    </source>
</reference>
<evidence type="ECO:0000313" key="36">
    <source>
        <dbReference type="Proteomes" id="UP000519182"/>
    </source>
</evidence>
<dbReference type="InterPro" id="IPR017945">
    <property type="entry name" value="DHBP_synth_RibB-like_a/b_dom"/>
</dbReference>
<dbReference type="EMBL" id="AATJYL010000001">
    <property type="protein sequence ID" value="EFM1443818.1"/>
    <property type="molecule type" value="Genomic_DNA"/>
</dbReference>
<reference evidence="22 32" key="4">
    <citation type="submission" date="2018-11" db="EMBL/GenBank/DDBJ databases">
        <title>E. coli isolates of the female bladder.</title>
        <authorList>
            <person name="Garretto A."/>
            <person name="Miller-Ensminger T."/>
            <person name="Wolfe A.J."/>
            <person name="Putonti C."/>
        </authorList>
    </citation>
    <scope>NUCLEOTIDE SEQUENCE [LARGE SCALE GENOMIC DNA]</scope>
    <source>
        <strain evidence="22 32">UMB1727</strain>
    </source>
</reference>
<dbReference type="GO" id="GO:0009231">
    <property type="term" value="P:riboflavin biosynthetic process"/>
    <property type="evidence" value="ECO:0007669"/>
    <property type="project" value="UniProtKB-UniRule"/>
</dbReference>
<feature type="binding site" evidence="12">
    <location>
        <begin position="150"/>
        <end position="154"/>
    </location>
    <ligand>
        <name>D-ribulose 5-phosphate</name>
        <dbReference type="ChEBI" id="CHEBI:58121"/>
    </ligand>
</feature>
<proteinExistence type="inferred from homology"/>
<feature type="binding site" evidence="12">
    <location>
        <position position="153"/>
    </location>
    <ligand>
        <name>Mg(2+)</name>
        <dbReference type="ChEBI" id="CHEBI:18420"/>
        <label>2</label>
    </ligand>
</feature>
<reference evidence="28 29" key="2">
    <citation type="submission" date="2018-06" db="EMBL/GenBank/DDBJ databases">
        <authorList>
            <consortium name="Pathogen Informatics"/>
            <person name="Doyle S."/>
        </authorList>
    </citation>
    <scope>NUCLEOTIDE SEQUENCE [LARGE SCALE GENOMIC DNA]</scope>
    <source>
        <strain evidence="24 29">NCTC11112</strain>
        <strain evidence="23 30">NCTC7928</strain>
        <strain evidence="25 28">NCTC9075</strain>
    </source>
</reference>
<evidence type="ECO:0000313" key="18">
    <source>
        <dbReference type="EMBL" id="MJL93040.1"/>
    </source>
</evidence>
<evidence type="ECO:0000256" key="5">
    <source>
        <dbReference type="ARBA" id="ARBA00018836"/>
    </source>
</evidence>
<dbReference type="Proteomes" id="UP000885382">
    <property type="component" value="Unassembled WGS sequence"/>
</dbReference>
<evidence type="ECO:0000313" key="24">
    <source>
        <dbReference type="EMBL" id="STG50281.1"/>
    </source>
</evidence>
<dbReference type="Proteomes" id="UP000358010">
    <property type="component" value="Unassembled WGS sequence"/>
</dbReference>
<dbReference type="SMR" id="A0A023LJQ5"/>
<evidence type="ECO:0000313" key="33">
    <source>
        <dbReference type="Proteomes" id="UP000358010"/>
    </source>
</evidence>
<evidence type="ECO:0000256" key="4">
    <source>
        <dbReference type="ARBA" id="ARBA00012153"/>
    </source>
</evidence>
<dbReference type="EMBL" id="RRVG01000016">
    <property type="protein sequence ID" value="RRL46395.1"/>
    <property type="molecule type" value="Genomic_DNA"/>
</dbReference>
<reference evidence="14 36" key="9">
    <citation type="submission" date="2020-04" db="EMBL/GenBank/DDBJ databases">
        <authorList>
            <consortium name="GenomeTrakr network: Whole genome sequencing for foodborne pathogen traceback"/>
        </authorList>
    </citation>
    <scope>NUCLEOTIDE SEQUENCE [LARGE SCALE GENOMIC DNA]</scope>
    <source>
        <strain evidence="14 36">PSU-2464</strain>
    </source>
</reference>
<evidence type="ECO:0000256" key="12">
    <source>
        <dbReference type="HAMAP-Rule" id="MF_00180"/>
    </source>
</evidence>
<feature type="binding site" evidence="12">
    <location>
        <position position="38"/>
    </location>
    <ligand>
        <name>Mg(2+)</name>
        <dbReference type="ChEBI" id="CHEBI:18420"/>
        <label>2</label>
    </ligand>
</feature>
<keyword evidence="10 12" id="KW-0456">Lyase</keyword>
<feature type="site" description="Essential for catalytic activity" evidence="12">
    <location>
        <position position="174"/>
    </location>
</feature>
<comment type="function">
    <text evidence="1 12 13">Catalyzes the conversion of D-ribulose 5-phosphate to formate and 3,4-dihydroxy-2-butanone 4-phosphate.</text>
</comment>
<evidence type="ECO:0000256" key="3">
    <source>
        <dbReference type="ARBA" id="ARBA00011738"/>
    </source>
</evidence>
<keyword evidence="9 12" id="KW-0464">Manganese</keyword>
<evidence type="ECO:0000313" key="32">
    <source>
        <dbReference type="Proteomes" id="UP000272662"/>
    </source>
</evidence>
<feature type="site" description="Essential for catalytic activity" evidence="12">
    <location>
        <position position="136"/>
    </location>
</feature>
<dbReference type="EMBL" id="RQTU01000018">
    <property type="protein sequence ID" value="RRD74127.1"/>
    <property type="molecule type" value="Genomic_DNA"/>
</dbReference>
<evidence type="ECO:0000313" key="17">
    <source>
        <dbReference type="EMBL" id="MDK2695139.1"/>
    </source>
</evidence>
<feature type="binding site" evidence="12">
    <location>
        <begin position="37"/>
        <end position="38"/>
    </location>
    <ligand>
        <name>D-ribulose 5-phosphate</name>
        <dbReference type="ChEBI" id="CHEBI:58121"/>
    </ligand>
</feature>
<evidence type="ECO:0000256" key="9">
    <source>
        <dbReference type="ARBA" id="ARBA00023211"/>
    </source>
</evidence>
<evidence type="ECO:0000313" key="26">
    <source>
        <dbReference type="EMBL" id="VFT67427.1"/>
    </source>
</evidence>
<keyword evidence="8 12" id="KW-0460">Magnesium</keyword>
<dbReference type="PANTHER" id="PTHR21327">
    <property type="entry name" value="GTP CYCLOHYDROLASE II-RELATED"/>
    <property type="match status" value="1"/>
</dbReference>
<sequence>MNQTLLSSFGTPFERVENALAALREGRGVMVLDDEDRENEGDMIFPAETMTVEQMALTIRHGSGIVCLCITEDRRKQLDLPMMVENNTSAYGTGFTVTIEAAEGVTTGVSAADRITTVRAAIADDAKPSDLNRPGHVFPLRAQAGGVLTRGGHTEATIDLMTLAGFKPAGVLCELTNDDGTMARAPECIEFANKHNMALVTIEDLVAYRQAHERKAS</sequence>
<dbReference type="EMBL" id="CP146670">
    <property type="protein sequence ID" value="WWX72193.1"/>
    <property type="molecule type" value="Genomic_DNA"/>
</dbReference>
<evidence type="ECO:0000256" key="7">
    <source>
        <dbReference type="ARBA" id="ARBA00022723"/>
    </source>
</evidence>